<reference evidence="4 5" key="1">
    <citation type="submission" date="2023-12" db="EMBL/GenBank/DDBJ databases">
        <title>A high-quality genome assembly for Dillenia turbinata (Dilleniales).</title>
        <authorList>
            <person name="Chanderbali A."/>
        </authorList>
    </citation>
    <scope>NUCLEOTIDE SEQUENCE [LARGE SCALE GENOMIC DNA]</scope>
    <source>
        <strain evidence="4">LSX21</strain>
        <tissue evidence="4">Leaf</tissue>
    </source>
</reference>
<dbReference type="CDD" id="cd10567">
    <property type="entry name" value="SWIB-MDM2_like"/>
    <property type="match status" value="1"/>
</dbReference>
<feature type="region of interest" description="Disordered" evidence="1">
    <location>
        <begin position="1"/>
        <end position="34"/>
    </location>
</feature>
<dbReference type="SMART" id="SM00444">
    <property type="entry name" value="GYF"/>
    <property type="match status" value="1"/>
</dbReference>
<dbReference type="Gene3D" id="1.10.245.10">
    <property type="entry name" value="SWIB/MDM2 domain"/>
    <property type="match status" value="1"/>
</dbReference>
<dbReference type="PROSITE" id="PS51925">
    <property type="entry name" value="SWIB_MDM2"/>
    <property type="match status" value="1"/>
</dbReference>
<evidence type="ECO:0000313" key="4">
    <source>
        <dbReference type="EMBL" id="KAK6916640.1"/>
    </source>
</evidence>
<dbReference type="AlphaFoldDB" id="A0AAN8UJB3"/>
<dbReference type="EMBL" id="JBAMMX010000024">
    <property type="protein sequence ID" value="KAK6916640.1"/>
    <property type="molecule type" value="Genomic_DNA"/>
</dbReference>
<dbReference type="InterPro" id="IPR003121">
    <property type="entry name" value="SWIB_MDM2_domain"/>
</dbReference>
<dbReference type="Gene3D" id="3.30.1490.40">
    <property type="match status" value="1"/>
</dbReference>
<name>A0AAN8UJB3_9MAGN</name>
<dbReference type="SUPFAM" id="SSF55277">
    <property type="entry name" value="GYF domain"/>
    <property type="match status" value="1"/>
</dbReference>
<feature type="compositionally biased region" description="Polar residues" evidence="1">
    <location>
        <begin position="500"/>
        <end position="516"/>
    </location>
</feature>
<feature type="region of interest" description="Disordered" evidence="1">
    <location>
        <begin position="164"/>
        <end position="192"/>
    </location>
</feature>
<dbReference type="InterPro" id="IPR036885">
    <property type="entry name" value="SWIB_MDM2_dom_sf"/>
</dbReference>
<sequence>MRKRKQNVGDQRTSLRSKKPRVLVVSDDNDEEKKRDSDCLFGKETTKTRHVLEVEEPYERVCFVCLDADVGGQYVCCKFSKDSTFLSVRGDKGLCEMCMKTVTSVEMSEQGHNKMKVQADLSDAEQWKHLFKVYWMNLKKGLSLTSNELTQAKCLGKMHDTKTKEVGDASKGGSGSAKDVGSSETDYLGKESDAKANEICDANERGSGLPKDLGLSKHRIPNSKNGLVPLSIVPLSMSTELCSEGTVQPCDSKKRGSGSLPKGVASNGQGVSDANKGVSRSAKDLGTSNHRKLNLKKDLVPLPVSGELSSEEMLRLGIEVGPSKELKEFVAQVKHGETSTLSQLGVRALLLEYISRNNLRHHHKSLIVCDSKLENLFGRKYLRHFEMLNLLDEHFLGSTEDHMTINGILSKNKLQQQGILKEDKQKIHEVPGGSPEQTMDSSFQSKKENLVGPRESISMQKEGSCLQKSCNRTKENEGSNDAGGELGSNVEMTKSSKSKAGNSNGQPARKSNSSPELASESPAFSLHKEDPNCAAKTVETDKIWYYHDPFKRAQGPFSMAQLRKWSKSYFPADLRVWRSTERQDNSILLVDILSA</sequence>
<protein>
    <submittedName>
        <fullName evidence="4">SWIB/MDM2 domain</fullName>
    </submittedName>
</protein>
<evidence type="ECO:0000259" key="3">
    <source>
        <dbReference type="PROSITE" id="PS51925"/>
    </source>
</evidence>
<dbReference type="SUPFAM" id="SSF47592">
    <property type="entry name" value="SWIB/MDM2 domain"/>
    <property type="match status" value="1"/>
</dbReference>
<dbReference type="InterPro" id="IPR003169">
    <property type="entry name" value="GYF"/>
</dbReference>
<accession>A0AAN8UJB3</accession>
<dbReference type="Proteomes" id="UP001370490">
    <property type="component" value="Unassembled WGS sequence"/>
</dbReference>
<feature type="region of interest" description="Disordered" evidence="1">
    <location>
        <begin position="429"/>
        <end position="528"/>
    </location>
</feature>
<feature type="region of interest" description="Disordered" evidence="1">
    <location>
        <begin position="245"/>
        <end position="290"/>
    </location>
</feature>
<feature type="domain" description="GYF" evidence="2">
    <location>
        <begin position="541"/>
        <end position="594"/>
    </location>
</feature>
<dbReference type="InterPro" id="IPR035445">
    <property type="entry name" value="GYF-like_dom_sf"/>
</dbReference>
<organism evidence="4 5">
    <name type="scientific">Dillenia turbinata</name>
    <dbReference type="NCBI Taxonomy" id="194707"/>
    <lineage>
        <taxon>Eukaryota</taxon>
        <taxon>Viridiplantae</taxon>
        <taxon>Streptophyta</taxon>
        <taxon>Embryophyta</taxon>
        <taxon>Tracheophyta</taxon>
        <taxon>Spermatophyta</taxon>
        <taxon>Magnoliopsida</taxon>
        <taxon>eudicotyledons</taxon>
        <taxon>Gunneridae</taxon>
        <taxon>Pentapetalae</taxon>
        <taxon>Dilleniales</taxon>
        <taxon>Dilleniaceae</taxon>
        <taxon>Dillenia</taxon>
    </lineage>
</organism>
<feature type="compositionally biased region" description="Polar residues" evidence="1">
    <location>
        <begin position="435"/>
        <end position="444"/>
    </location>
</feature>
<feature type="compositionally biased region" description="Polar residues" evidence="1">
    <location>
        <begin position="457"/>
        <end position="470"/>
    </location>
</feature>
<dbReference type="PROSITE" id="PS50829">
    <property type="entry name" value="GYF"/>
    <property type="match status" value="1"/>
</dbReference>
<dbReference type="PANTHER" id="PTHR46695:SF5">
    <property type="entry name" value="RNA POLYMERASE-ASSOCIATED PROTEIN RTF1 HOMOLOG"/>
    <property type="match status" value="1"/>
</dbReference>
<evidence type="ECO:0000259" key="2">
    <source>
        <dbReference type="PROSITE" id="PS50829"/>
    </source>
</evidence>
<evidence type="ECO:0000313" key="5">
    <source>
        <dbReference type="Proteomes" id="UP001370490"/>
    </source>
</evidence>
<dbReference type="PANTHER" id="PTHR46695">
    <property type="entry name" value="ZINC FINGER CCCH DOMAIN-CONTAINING PROTEIN 44-RELATED"/>
    <property type="match status" value="1"/>
</dbReference>
<keyword evidence="5" id="KW-1185">Reference proteome</keyword>
<comment type="caution">
    <text evidence="4">The sequence shown here is derived from an EMBL/GenBank/DDBJ whole genome shotgun (WGS) entry which is preliminary data.</text>
</comment>
<feature type="domain" description="DM2" evidence="3">
    <location>
        <begin position="315"/>
        <end position="397"/>
    </location>
</feature>
<dbReference type="Pfam" id="PF02201">
    <property type="entry name" value="SWIB"/>
    <property type="match status" value="1"/>
</dbReference>
<gene>
    <name evidence="4" type="ORF">RJ641_019501</name>
</gene>
<dbReference type="Pfam" id="PF02213">
    <property type="entry name" value="GYF"/>
    <property type="match status" value="1"/>
</dbReference>
<proteinExistence type="predicted"/>
<evidence type="ECO:0000256" key="1">
    <source>
        <dbReference type="SAM" id="MobiDB-lite"/>
    </source>
</evidence>